<evidence type="ECO:0000256" key="1">
    <source>
        <dbReference type="ARBA" id="ARBA00009410"/>
    </source>
</evidence>
<dbReference type="GO" id="GO:0005886">
    <property type="term" value="C:plasma membrane"/>
    <property type="evidence" value="ECO:0007669"/>
    <property type="project" value="TreeGrafter"/>
</dbReference>
<dbReference type="GO" id="GO:0005737">
    <property type="term" value="C:cytoplasm"/>
    <property type="evidence" value="ECO:0007669"/>
    <property type="project" value="TreeGrafter"/>
</dbReference>
<sequence>MGPPVEPVRADTVLPEAVEVVVVGGGIIGVSTALALAKRGVSVALCEKGHVAGEQSSRNWGWVRKGRRDPREIPLIVESLRMWERMDETVDGDTGFLTTGIAWGCDDDDDVEKYETWLEHARPYQIDARMISGAELDRHVPGGSKRWKAAMYCATDGRAEPQKAAPAIATAAQRAGAAILTGCAVRGLDRAGGRVSAVVTERGRIRCNAVVLAGGAWSRRFLADLGITLKQLKVRSSCLRTAPIEGGPEAAFWCSKGAYRKRADGGYSIADGNVNVVPLVPDSFRFFGDFLPAFKDDWRGLKLRVDGRFRQEWTEARPVPLDQVSPYERCRVLDPEPDRALNRRALKNLSELFPVFAGAEVVQEWAGMIDVTPDAVPVISTVDALPGLVVATGFSGHGFGIGPAAGRLAADLATGAAPVVDPRDFRLSRFSDGSNPRPIAGV</sequence>
<evidence type="ECO:0000313" key="4">
    <source>
        <dbReference type="EMBL" id="RYC29932.1"/>
    </source>
</evidence>
<comment type="similarity">
    <text evidence="1">Belongs to the DadA oxidoreductase family.</text>
</comment>
<evidence type="ECO:0000313" key="5">
    <source>
        <dbReference type="Proteomes" id="UP000290759"/>
    </source>
</evidence>
<dbReference type="AlphaFoldDB" id="A0A4Q2U0Y6"/>
<reference evidence="4 5" key="2">
    <citation type="submission" date="2019-02" db="EMBL/GenBank/DDBJ databases">
        <title>'Lichenibacterium ramalinii' gen. nov. sp. nov., 'Lichenibacterium minor' gen. nov. sp. nov.</title>
        <authorList>
            <person name="Pankratov T."/>
        </authorList>
    </citation>
    <scope>NUCLEOTIDE SEQUENCE [LARGE SCALE GENOMIC DNA]</scope>
    <source>
        <strain evidence="4 5">RmlP026</strain>
    </source>
</reference>
<dbReference type="GO" id="GO:0008718">
    <property type="term" value="F:D-amino-acid dehydrogenase activity"/>
    <property type="evidence" value="ECO:0007669"/>
    <property type="project" value="TreeGrafter"/>
</dbReference>
<dbReference type="SUPFAM" id="SSF51905">
    <property type="entry name" value="FAD/NAD(P)-binding domain"/>
    <property type="match status" value="1"/>
</dbReference>
<dbReference type="PANTHER" id="PTHR13847:SF280">
    <property type="entry name" value="D-AMINO ACID DEHYDROGENASE"/>
    <property type="match status" value="1"/>
</dbReference>
<keyword evidence="5" id="KW-1185">Reference proteome</keyword>
<organism evidence="4 5">
    <name type="scientific">Lichenibacterium minor</name>
    <dbReference type="NCBI Taxonomy" id="2316528"/>
    <lineage>
        <taxon>Bacteria</taxon>
        <taxon>Pseudomonadati</taxon>
        <taxon>Pseudomonadota</taxon>
        <taxon>Alphaproteobacteria</taxon>
        <taxon>Hyphomicrobiales</taxon>
        <taxon>Lichenihabitantaceae</taxon>
        <taxon>Lichenibacterium</taxon>
    </lineage>
</organism>
<accession>A0A4Q2U0Y6</accession>
<dbReference type="Gene3D" id="3.50.50.60">
    <property type="entry name" value="FAD/NAD(P)-binding domain"/>
    <property type="match status" value="2"/>
</dbReference>
<comment type="caution">
    <text evidence="4">The sequence shown here is derived from an EMBL/GenBank/DDBJ whole genome shotgun (WGS) entry which is preliminary data.</text>
</comment>
<keyword evidence="2" id="KW-0560">Oxidoreductase</keyword>
<protein>
    <submittedName>
        <fullName evidence="4">FAD-binding oxidoreductase</fullName>
    </submittedName>
</protein>
<evidence type="ECO:0000256" key="2">
    <source>
        <dbReference type="ARBA" id="ARBA00023002"/>
    </source>
</evidence>
<evidence type="ECO:0000259" key="3">
    <source>
        <dbReference type="Pfam" id="PF01266"/>
    </source>
</evidence>
<dbReference type="Proteomes" id="UP000290759">
    <property type="component" value="Unassembled WGS sequence"/>
</dbReference>
<dbReference type="EMBL" id="QYBB01000036">
    <property type="protein sequence ID" value="RYC29932.1"/>
    <property type="molecule type" value="Genomic_DNA"/>
</dbReference>
<gene>
    <name evidence="4" type="ORF">D3273_21425</name>
</gene>
<dbReference type="GO" id="GO:0055130">
    <property type="term" value="P:D-alanine catabolic process"/>
    <property type="evidence" value="ECO:0007669"/>
    <property type="project" value="TreeGrafter"/>
</dbReference>
<proteinExistence type="inferred from homology"/>
<feature type="domain" description="FAD dependent oxidoreductase" evidence="3">
    <location>
        <begin position="20"/>
        <end position="412"/>
    </location>
</feature>
<dbReference type="PANTHER" id="PTHR13847">
    <property type="entry name" value="SARCOSINE DEHYDROGENASE-RELATED"/>
    <property type="match status" value="1"/>
</dbReference>
<reference evidence="4 5" key="1">
    <citation type="submission" date="2018-12" db="EMBL/GenBank/DDBJ databases">
        <authorList>
            <person name="Grouzdev D.S."/>
            <person name="Krutkina M.S."/>
        </authorList>
    </citation>
    <scope>NUCLEOTIDE SEQUENCE [LARGE SCALE GENOMIC DNA]</scope>
    <source>
        <strain evidence="4 5">RmlP026</strain>
    </source>
</reference>
<dbReference type="RefSeq" id="WP_129228932.1">
    <property type="nucleotide sequence ID" value="NZ_QYBB01000036.1"/>
</dbReference>
<dbReference type="InterPro" id="IPR006076">
    <property type="entry name" value="FAD-dep_OxRdtase"/>
</dbReference>
<dbReference type="Gene3D" id="3.30.9.10">
    <property type="entry name" value="D-Amino Acid Oxidase, subunit A, domain 2"/>
    <property type="match status" value="2"/>
</dbReference>
<dbReference type="Pfam" id="PF01266">
    <property type="entry name" value="DAO"/>
    <property type="match status" value="1"/>
</dbReference>
<dbReference type="OrthoDB" id="9787190at2"/>
<dbReference type="InterPro" id="IPR036188">
    <property type="entry name" value="FAD/NAD-bd_sf"/>
</dbReference>
<name>A0A4Q2U0Y6_9HYPH</name>